<dbReference type="SMART" id="SM00267">
    <property type="entry name" value="GGDEF"/>
    <property type="match status" value="1"/>
</dbReference>
<protein>
    <recommendedName>
        <fullName evidence="2">diguanylate cyclase</fullName>
        <ecNumber evidence="2">2.7.7.65</ecNumber>
    </recommendedName>
</protein>
<dbReference type="AlphaFoldDB" id="A0A370D941"/>
<dbReference type="CDD" id="cd01949">
    <property type="entry name" value="GGDEF"/>
    <property type="match status" value="1"/>
</dbReference>
<dbReference type="Pfam" id="PF00990">
    <property type="entry name" value="GGDEF"/>
    <property type="match status" value="1"/>
</dbReference>
<dbReference type="EC" id="2.7.7.65" evidence="2"/>
<dbReference type="InterPro" id="IPR050469">
    <property type="entry name" value="Diguanylate_Cyclase"/>
</dbReference>
<dbReference type="InterPro" id="IPR043128">
    <property type="entry name" value="Rev_trsase/Diguanyl_cyclase"/>
</dbReference>
<dbReference type="GO" id="GO:1902201">
    <property type="term" value="P:negative regulation of bacterial-type flagellum-dependent cell motility"/>
    <property type="evidence" value="ECO:0007669"/>
    <property type="project" value="TreeGrafter"/>
</dbReference>
<feature type="transmembrane region" description="Helical" evidence="4">
    <location>
        <begin position="12"/>
        <end position="31"/>
    </location>
</feature>
<dbReference type="PROSITE" id="PS50887">
    <property type="entry name" value="GGDEF"/>
    <property type="match status" value="1"/>
</dbReference>
<dbReference type="InterPro" id="IPR029787">
    <property type="entry name" value="Nucleotide_cyclase"/>
</dbReference>
<accession>A0A370D941</accession>
<comment type="catalytic activity">
    <reaction evidence="3">
        <text>2 GTP = 3',3'-c-di-GMP + 2 diphosphate</text>
        <dbReference type="Rhea" id="RHEA:24898"/>
        <dbReference type="ChEBI" id="CHEBI:33019"/>
        <dbReference type="ChEBI" id="CHEBI:37565"/>
        <dbReference type="ChEBI" id="CHEBI:58805"/>
        <dbReference type="EC" id="2.7.7.65"/>
    </reaction>
</comment>
<keyword evidence="4" id="KW-0812">Transmembrane</keyword>
<dbReference type="PANTHER" id="PTHR45138">
    <property type="entry name" value="REGULATORY COMPONENTS OF SENSORY TRANSDUCTION SYSTEM"/>
    <property type="match status" value="1"/>
</dbReference>
<dbReference type="Gene3D" id="3.30.70.270">
    <property type="match status" value="1"/>
</dbReference>
<sequence length="229" mass="26254">MLPSHSIQFQTYFKSILIWLVFTCVIGYFQMKYTFQLTHLKPFYFIAPGVIGLIFGVMTARIILLNNKLKWISKRDPLTGAYNHGHYKQMLNEWCDEKATFSLILIDIDHFKKINDEYGHQAGDKALIRVSELVTETKRIYDIFARHGGEEFVLLTPRTKLLEASDIATRLCQIISEAPMPSDMKLTCSFGVSQFRADSDTSSSVFDRADRALYGSKHNGRNQVSLEEP</sequence>
<evidence type="ECO:0000259" key="5">
    <source>
        <dbReference type="PROSITE" id="PS50887"/>
    </source>
</evidence>
<dbReference type="FunFam" id="3.30.70.270:FF:000001">
    <property type="entry name" value="Diguanylate cyclase domain protein"/>
    <property type="match status" value="1"/>
</dbReference>
<evidence type="ECO:0000256" key="4">
    <source>
        <dbReference type="SAM" id="Phobius"/>
    </source>
</evidence>
<gene>
    <name evidence="6" type="ORF">DIZ80_15165</name>
</gene>
<feature type="transmembrane region" description="Helical" evidence="4">
    <location>
        <begin position="43"/>
        <end position="65"/>
    </location>
</feature>
<dbReference type="GO" id="GO:0043709">
    <property type="term" value="P:cell adhesion involved in single-species biofilm formation"/>
    <property type="evidence" value="ECO:0007669"/>
    <property type="project" value="TreeGrafter"/>
</dbReference>
<name>A0A370D941_9GAMM</name>
<evidence type="ECO:0000256" key="3">
    <source>
        <dbReference type="ARBA" id="ARBA00034247"/>
    </source>
</evidence>
<dbReference type="PANTHER" id="PTHR45138:SF9">
    <property type="entry name" value="DIGUANYLATE CYCLASE DGCM-RELATED"/>
    <property type="match status" value="1"/>
</dbReference>
<keyword evidence="4" id="KW-0472">Membrane</keyword>
<evidence type="ECO:0000256" key="2">
    <source>
        <dbReference type="ARBA" id="ARBA00012528"/>
    </source>
</evidence>
<evidence type="ECO:0000313" key="7">
    <source>
        <dbReference type="Proteomes" id="UP000254266"/>
    </source>
</evidence>
<organism evidence="6 7">
    <name type="scientific">endosymbiont of Galathealinum brachiosum</name>
    <dbReference type="NCBI Taxonomy" id="2200906"/>
    <lineage>
        <taxon>Bacteria</taxon>
        <taxon>Pseudomonadati</taxon>
        <taxon>Pseudomonadota</taxon>
        <taxon>Gammaproteobacteria</taxon>
        <taxon>sulfur-oxidizing symbionts</taxon>
    </lineage>
</organism>
<dbReference type="InterPro" id="IPR000160">
    <property type="entry name" value="GGDEF_dom"/>
</dbReference>
<dbReference type="GO" id="GO:0052621">
    <property type="term" value="F:diguanylate cyclase activity"/>
    <property type="evidence" value="ECO:0007669"/>
    <property type="project" value="UniProtKB-EC"/>
</dbReference>
<dbReference type="EMBL" id="QFXC01000013">
    <property type="protein sequence ID" value="RDH81425.1"/>
    <property type="molecule type" value="Genomic_DNA"/>
</dbReference>
<dbReference type="GO" id="GO:0005886">
    <property type="term" value="C:plasma membrane"/>
    <property type="evidence" value="ECO:0007669"/>
    <property type="project" value="TreeGrafter"/>
</dbReference>
<reference evidence="6 7" key="1">
    <citation type="journal article" date="2018" name="ISME J.">
        <title>Endosymbiont genomes yield clues of tubeworm success.</title>
        <authorList>
            <person name="Li Y."/>
            <person name="Liles M.R."/>
            <person name="Halanych K.M."/>
        </authorList>
    </citation>
    <scope>NUCLEOTIDE SEQUENCE [LARGE SCALE GENOMIC DNA]</scope>
    <source>
        <strain evidence="6">A1464</strain>
    </source>
</reference>
<comment type="cofactor">
    <cofactor evidence="1">
        <name>Mg(2+)</name>
        <dbReference type="ChEBI" id="CHEBI:18420"/>
    </cofactor>
</comment>
<dbReference type="SUPFAM" id="SSF55073">
    <property type="entry name" value="Nucleotide cyclase"/>
    <property type="match status" value="1"/>
</dbReference>
<dbReference type="NCBIfam" id="TIGR00254">
    <property type="entry name" value="GGDEF"/>
    <property type="match status" value="1"/>
</dbReference>
<evidence type="ECO:0000256" key="1">
    <source>
        <dbReference type="ARBA" id="ARBA00001946"/>
    </source>
</evidence>
<keyword evidence="4" id="KW-1133">Transmembrane helix</keyword>
<evidence type="ECO:0000313" key="6">
    <source>
        <dbReference type="EMBL" id="RDH81425.1"/>
    </source>
</evidence>
<feature type="domain" description="GGDEF" evidence="5">
    <location>
        <begin position="99"/>
        <end position="229"/>
    </location>
</feature>
<proteinExistence type="predicted"/>
<dbReference type="Proteomes" id="UP000254266">
    <property type="component" value="Unassembled WGS sequence"/>
</dbReference>
<comment type="caution">
    <text evidence="6">The sequence shown here is derived from an EMBL/GenBank/DDBJ whole genome shotgun (WGS) entry which is preliminary data.</text>
</comment>
<keyword evidence="7" id="KW-1185">Reference proteome</keyword>